<accession>A0A7K0D0Y3</accession>
<protein>
    <recommendedName>
        <fullName evidence="1">Helix-turn-helix domain-containing protein</fullName>
    </recommendedName>
</protein>
<keyword evidence="3" id="KW-1185">Reference proteome</keyword>
<organism evidence="2 3">
    <name type="scientific">Nocardia macrotermitis</name>
    <dbReference type="NCBI Taxonomy" id="2585198"/>
    <lineage>
        <taxon>Bacteria</taxon>
        <taxon>Bacillati</taxon>
        <taxon>Actinomycetota</taxon>
        <taxon>Actinomycetes</taxon>
        <taxon>Mycobacteriales</taxon>
        <taxon>Nocardiaceae</taxon>
        <taxon>Nocardia</taxon>
    </lineage>
</organism>
<dbReference type="Proteomes" id="UP000438448">
    <property type="component" value="Unassembled WGS sequence"/>
</dbReference>
<dbReference type="GO" id="GO:0003677">
    <property type="term" value="F:DNA binding"/>
    <property type="evidence" value="ECO:0007669"/>
    <property type="project" value="InterPro"/>
</dbReference>
<dbReference type="Pfam" id="PF12728">
    <property type="entry name" value="HTH_17"/>
    <property type="match status" value="1"/>
</dbReference>
<comment type="caution">
    <text evidence="2">The sequence shown here is derived from an EMBL/GenBank/DDBJ whole genome shotgun (WGS) entry which is preliminary data.</text>
</comment>
<evidence type="ECO:0000259" key="1">
    <source>
        <dbReference type="Pfam" id="PF12728"/>
    </source>
</evidence>
<gene>
    <name evidence="2" type="ORF">NRB20_24160</name>
</gene>
<feature type="domain" description="Helix-turn-helix" evidence="1">
    <location>
        <begin position="11"/>
        <end position="60"/>
    </location>
</feature>
<dbReference type="InterPro" id="IPR041657">
    <property type="entry name" value="HTH_17"/>
</dbReference>
<dbReference type="AlphaFoldDB" id="A0A7K0D0Y3"/>
<dbReference type="NCBIfam" id="TIGR01764">
    <property type="entry name" value="excise"/>
    <property type="match status" value="1"/>
</dbReference>
<dbReference type="InterPro" id="IPR010093">
    <property type="entry name" value="SinI_DNA-bd"/>
</dbReference>
<reference evidence="2 3" key="1">
    <citation type="submission" date="2019-10" db="EMBL/GenBank/DDBJ databases">
        <title>Nocardia macrotermitis sp. nov. and Nocardia aurantia sp. nov., isolated from the gut of fungus growing-termite Macrotermes natalensis.</title>
        <authorList>
            <person name="Benndorf R."/>
            <person name="Schwitalla J."/>
            <person name="Martin K."/>
            <person name="De Beer W."/>
            <person name="Kaster A.-K."/>
            <person name="Vollmers J."/>
            <person name="Poulsen M."/>
            <person name="Beemelmanns C."/>
        </authorList>
    </citation>
    <scope>NUCLEOTIDE SEQUENCE [LARGE SCALE GENOMIC DNA]</scope>
    <source>
        <strain evidence="2 3">RB20</strain>
    </source>
</reference>
<proteinExistence type="predicted"/>
<dbReference type="SUPFAM" id="SSF46955">
    <property type="entry name" value="Putative DNA-binding domain"/>
    <property type="match status" value="1"/>
</dbReference>
<evidence type="ECO:0000313" key="3">
    <source>
        <dbReference type="Proteomes" id="UP000438448"/>
    </source>
</evidence>
<evidence type="ECO:0000313" key="2">
    <source>
        <dbReference type="EMBL" id="MQY19331.1"/>
    </source>
</evidence>
<sequence length="76" mass="8271">MSAGVGEGSTYMDVDQAAVYLGVGVRFIRRLVAERRVVFYKVGGHLRFKVADLEAFAQAGRVEPIQVRWSGGKAVA</sequence>
<dbReference type="EMBL" id="WEGK01000004">
    <property type="protein sequence ID" value="MQY19331.1"/>
    <property type="molecule type" value="Genomic_DNA"/>
</dbReference>
<dbReference type="InterPro" id="IPR009061">
    <property type="entry name" value="DNA-bd_dom_put_sf"/>
</dbReference>
<name>A0A7K0D0Y3_9NOCA</name>